<dbReference type="CDD" id="cd01467">
    <property type="entry name" value="vWA_BatA_type"/>
    <property type="match status" value="1"/>
</dbReference>
<evidence type="ECO:0000259" key="2">
    <source>
        <dbReference type="PROSITE" id="PS50234"/>
    </source>
</evidence>
<dbReference type="RefSeq" id="WP_208843678.1">
    <property type="nucleotide sequence ID" value="NZ_CP072133.1"/>
</dbReference>
<dbReference type="InterPro" id="IPR033881">
    <property type="entry name" value="vWA_BatA_type"/>
</dbReference>
<evidence type="ECO:0000313" key="4">
    <source>
        <dbReference type="Proteomes" id="UP000664904"/>
    </source>
</evidence>
<reference evidence="3" key="1">
    <citation type="submission" date="2021-03" db="EMBL/GenBank/DDBJ databases">
        <title>Complete Genome of Pseudoalteromonas xiamenensis STKMTI.2, a new potential marine bacterium producing anti-Vibrio compounds.</title>
        <authorList>
            <person name="Handayani D.P."/>
            <person name="Isnansetyo A."/>
            <person name="Istiqomah I."/>
            <person name="Jumina J."/>
        </authorList>
    </citation>
    <scope>NUCLEOTIDE SEQUENCE</scope>
    <source>
        <strain evidence="3">STKMTI.2</strain>
    </source>
</reference>
<dbReference type="PROSITE" id="PS50234">
    <property type="entry name" value="VWFA"/>
    <property type="match status" value="1"/>
</dbReference>
<dbReference type="InterPro" id="IPR002035">
    <property type="entry name" value="VWF_A"/>
</dbReference>
<dbReference type="PANTHER" id="PTHR22550">
    <property type="entry name" value="SPORE GERMINATION PROTEIN"/>
    <property type="match status" value="1"/>
</dbReference>
<dbReference type="Proteomes" id="UP000664904">
    <property type="component" value="Chromosome"/>
</dbReference>
<dbReference type="InterPro" id="IPR050768">
    <property type="entry name" value="UPF0353/GerABKA_families"/>
</dbReference>
<dbReference type="AlphaFoldDB" id="A0A975HLF9"/>
<feature type="transmembrane region" description="Helical" evidence="1">
    <location>
        <begin position="301"/>
        <end position="319"/>
    </location>
</feature>
<dbReference type="PANTHER" id="PTHR22550:SF18">
    <property type="entry name" value="VWFA DOMAIN-CONTAINING PROTEIN"/>
    <property type="match status" value="1"/>
</dbReference>
<keyword evidence="1" id="KW-0472">Membrane</keyword>
<dbReference type="SMART" id="SM00327">
    <property type="entry name" value="VWA"/>
    <property type="match status" value="1"/>
</dbReference>
<proteinExistence type="predicted"/>
<keyword evidence="1" id="KW-0812">Transmembrane</keyword>
<gene>
    <name evidence="3" type="ORF">J5O05_03890</name>
</gene>
<evidence type="ECO:0000256" key="1">
    <source>
        <dbReference type="SAM" id="Phobius"/>
    </source>
</evidence>
<keyword evidence="1" id="KW-1133">Transmembrane helix</keyword>
<name>A0A975HLF9_9GAMM</name>
<dbReference type="SUPFAM" id="SSF53300">
    <property type="entry name" value="vWA-like"/>
    <property type="match status" value="1"/>
</dbReference>
<evidence type="ECO:0000313" key="3">
    <source>
        <dbReference type="EMBL" id="QTH72056.1"/>
    </source>
</evidence>
<dbReference type="InterPro" id="IPR036465">
    <property type="entry name" value="vWFA_dom_sf"/>
</dbReference>
<organism evidence="3 4">
    <name type="scientific">Pseudoalteromonas xiamenensis</name>
    <dbReference type="NCBI Taxonomy" id="882626"/>
    <lineage>
        <taxon>Bacteria</taxon>
        <taxon>Pseudomonadati</taxon>
        <taxon>Pseudomonadota</taxon>
        <taxon>Gammaproteobacteria</taxon>
        <taxon>Alteromonadales</taxon>
        <taxon>Pseudoalteromonadaceae</taxon>
        <taxon>Pseudoalteromonas</taxon>
    </lineage>
</organism>
<accession>A0A975HLF9</accession>
<dbReference type="EMBL" id="CP072133">
    <property type="protein sequence ID" value="QTH72056.1"/>
    <property type="molecule type" value="Genomic_DNA"/>
</dbReference>
<dbReference type="KEGG" id="pxi:J5O05_03890"/>
<dbReference type="Gene3D" id="3.40.50.410">
    <property type="entry name" value="von Willebrand factor, type A domain"/>
    <property type="match status" value="1"/>
</dbReference>
<sequence>MFEFSWPLAFLLLPLPWLIALVKPTPAKQPLKLRMPSYATIATGGSLSEQQKRYLSLSEAIVWIALVCALANPTYLDDPVVLPNEGRDIMLAVDLSESMKEQDMAYQGGYVDRLSVVKAVLAEFIEKRQGDRLGLILFGDTAFLQTPLTRDLDTVAKMLNETQIGLVGRATAIGDAIGLSVKRFEQKEKSNRILILLTDGQNTSGNLQPEEALTLARDAGIKVYTVGVGSDGRGGFSLFGMGGLSMGSSIDEATLKHIASETGGLYFRAKDVKGLQRIYEELDKLEPISSDNQTFRPTLALFYWPLLIALGWIALVLIIKSAKSILRENN</sequence>
<keyword evidence="4" id="KW-1185">Reference proteome</keyword>
<dbReference type="Pfam" id="PF00092">
    <property type="entry name" value="VWA"/>
    <property type="match status" value="1"/>
</dbReference>
<protein>
    <submittedName>
        <fullName evidence="3">VWA domain-containing protein</fullName>
    </submittedName>
</protein>
<feature type="domain" description="VWFA" evidence="2">
    <location>
        <begin position="88"/>
        <end position="282"/>
    </location>
</feature>